<dbReference type="NCBIfam" id="NF003373">
    <property type="entry name" value="PRK04447.1-6"/>
    <property type="match status" value="1"/>
</dbReference>
<dbReference type="CDD" id="cd02439">
    <property type="entry name" value="DMB-PRT_CobT"/>
    <property type="match status" value="1"/>
</dbReference>
<dbReference type="PATRIC" id="fig|423471.3.peg.1272"/>
<dbReference type="AlphaFoldDB" id="G5J1I9"/>
<sequence length="369" mass="39640">MFRIYTSQSLGQKWVDTYEDYSPIFACILGFTDTGLIPGISAAGATPEARKYTAIADAEFLMNGVKSSYDYPLPPLHQGVSPVFITRAIVEACNIPIHLFNAGLPIPPSVSFIDLKGQPANCLTTGKALPLSLVYDLFQQGLNWGKKLSKNATKNFLILSECVVGGTTTALAILTGLGIDATGKVNSSHPNCNHQQKEIIVKKGLTNAGHYDYLQPLNPFQLVAAVGDPMQIVVAGMAISASIKTGVMLAGGTQMLAVYALIKSIINTSEYDINLDNIIVGTTRWVAEDLTGDTVGLAKSIGTVPLLATKLNFSNSSYEQLKMYEQGYVKEGVGAGGCAIAASLSFNWTQEKLLNSIKNLVNNYYQIRN</sequence>
<dbReference type="Gene3D" id="3.40.50.10210">
    <property type="match status" value="1"/>
</dbReference>
<dbReference type="HAMAP" id="MF_01086">
    <property type="entry name" value="UPF0284"/>
    <property type="match status" value="1"/>
</dbReference>
<evidence type="ECO:0000256" key="1">
    <source>
        <dbReference type="HAMAP-Rule" id="MF_01086"/>
    </source>
</evidence>
<keyword evidence="2" id="KW-0328">Glycosyltransferase</keyword>
<dbReference type="PANTHER" id="PTHR38811:SF1">
    <property type="entry name" value="UPF0284 PROTEIN SLL1500"/>
    <property type="match status" value="1"/>
</dbReference>
<dbReference type="NCBIfam" id="TIGR00303">
    <property type="entry name" value="nicotinate mononucleotide-dependent phosphoribosyltransferase CobT"/>
    <property type="match status" value="1"/>
</dbReference>
<dbReference type="EMBL" id="AESD01000216">
    <property type="protein sequence ID" value="EHJ13947.1"/>
    <property type="molecule type" value="Genomic_DNA"/>
</dbReference>
<gene>
    <name evidence="2" type="ORF">CWATWH0003_1372</name>
</gene>
<dbReference type="PANTHER" id="PTHR38811">
    <property type="match status" value="1"/>
</dbReference>
<name>G5J1I9_CROWT</name>
<dbReference type="GO" id="GO:0008939">
    <property type="term" value="F:nicotinate-nucleotide-dimethylbenzimidazole phosphoribosyltransferase activity"/>
    <property type="evidence" value="ECO:0007669"/>
    <property type="project" value="InterPro"/>
</dbReference>
<reference evidence="2 3" key="1">
    <citation type="journal article" date="2011" name="Front. Microbiol.">
        <title>Two Strains of Crocosphaera watsonii with Highly Conserved Genomes are Distinguished by Strain-Specific Features.</title>
        <authorList>
            <person name="Bench S.R."/>
            <person name="Ilikchyan I.N."/>
            <person name="Tripp H.J."/>
            <person name="Zehr J.P."/>
        </authorList>
    </citation>
    <scope>NUCLEOTIDE SEQUENCE [LARGE SCALE GENOMIC DNA]</scope>
    <source>
        <strain evidence="2 3">WH 0003</strain>
    </source>
</reference>
<dbReference type="RefSeq" id="WP_007309821.1">
    <property type="nucleotide sequence ID" value="NZ_AESD01000216.1"/>
</dbReference>
<keyword evidence="2" id="KW-0808">Transferase</keyword>
<comment type="caution">
    <text evidence="2">The sequence shown here is derived from an EMBL/GenBank/DDBJ whole genome shotgun (WGS) entry which is preliminary data.</text>
</comment>
<dbReference type="InterPro" id="IPR036087">
    <property type="entry name" value="Nict_dMeBzImd_PRibTrfase_sf"/>
</dbReference>
<evidence type="ECO:0000313" key="3">
    <source>
        <dbReference type="Proteomes" id="UP000003477"/>
    </source>
</evidence>
<dbReference type="InterPro" id="IPR002805">
    <property type="entry name" value="Nict_dMeBzImd_PRibTrfase_arc"/>
</dbReference>
<protein>
    <recommendedName>
        <fullName evidence="1">UPF0284 protein CWATWH0003_1372</fullName>
    </recommendedName>
</protein>
<dbReference type="SUPFAM" id="SSF52733">
    <property type="entry name" value="Nicotinate mononucleotide:5,6-dimethylbenzimidazole phosphoribosyltransferase (CobT)"/>
    <property type="match status" value="1"/>
</dbReference>
<dbReference type="GeneID" id="88765173"/>
<evidence type="ECO:0000313" key="2">
    <source>
        <dbReference type="EMBL" id="EHJ13947.1"/>
    </source>
</evidence>
<dbReference type="Proteomes" id="UP000003477">
    <property type="component" value="Unassembled WGS sequence"/>
</dbReference>
<proteinExistence type="inferred from homology"/>
<organism evidence="2 3">
    <name type="scientific">Crocosphaera watsonii WH 0003</name>
    <dbReference type="NCBI Taxonomy" id="423471"/>
    <lineage>
        <taxon>Bacteria</taxon>
        <taxon>Bacillati</taxon>
        <taxon>Cyanobacteriota</taxon>
        <taxon>Cyanophyceae</taxon>
        <taxon>Oscillatoriophycideae</taxon>
        <taxon>Chroococcales</taxon>
        <taxon>Aphanothecaceae</taxon>
        <taxon>Crocosphaera</taxon>
    </lineage>
</organism>
<comment type="similarity">
    <text evidence="1">Belongs to the UPF0284 family.</text>
</comment>
<accession>G5J1I9</accession>
<dbReference type="InterPro" id="IPR003200">
    <property type="entry name" value="Nict_dMeBzImd_PRibTrfase"/>
</dbReference>